<gene>
    <name evidence="2" type="ORF">PDE_08382</name>
</gene>
<reference evidence="2 3" key="1">
    <citation type="journal article" date="2013" name="PLoS ONE">
        <title>Genomic and secretomic analyses reveal unique features of the lignocellulolytic enzyme system of Penicillium decumbens.</title>
        <authorList>
            <person name="Liu G."/>
            <person name="Zhang L."/>
            <person name="Wei X."/>
            <person name="Zou G."/>
            <person name="Qin Y."/>
            <person name="Ma L."/>
            <person name="Li J."/>
            <person name="Zheng H."/>
            <person name="Wang S."/>
            <person name="Wang C."/>
            <person name="Xun L."/>
            <person name="Zhao G.-P."/>
            <person name="Zhou Z."/>
            <person name="Qu Y."/>
        </authorList>
    </citation>
    <scope>NUCLEOTIDE SEQUENCE [LARGE SCALE GENOMIC DNA]</scope>
    <source>
        <strain evidence="3">114-2 / CGMCC 5302</strain>
    </source>
</reference>
<dbReference type="EMBL" id="KB644415">
    <property type="protein sequence ID" value="EPS33420.1"/>
    <property type="molecule type" value="Genomic_DNA"/>
</dbReference>
<dbReference type="PANTHER" id="PTHR35567">
    <property type="entry name" value="MALATE DEHYDROGENASE (AFU_ORTHOLOGUE AFUA_2G13800)"/>
    <property type="match status" value="1"/>
</dbReference>
<feature type="signal peptide" evidence="1">
    <location>
        <begin position="1"/>
        <end position="21"/>
    </location>
</feature>
<name>S7ZRR4_PENO1</name>
<sequence>MRPLMFFIYCMAFLLTDTVLAIPDSLRFATTFSSVARQLNSISLGNCSLKNIYLPLNDTKKRLPTPSPGLNLKFIALGRGAQNYTCTSSNALREHSEEDKPVAVGAVATLFDASCIASTSLNLLHELPAVIGRAPLGPVALITEFLGEITNSPSLILGEHYFNAAGEPTFNLTMGGLDAWIISKKNAAVTAPARVARNACPEKGRDVAWLKLDKKQGEDVKEVYRVVTFQGSAPSTCAGQKERFQVDYAAEYWFYG</sequence>
<evidence type="ECO:0000313" key="2">
    <source>
        <dbReference type="EMBL" id="EPS33420.1"/>
    </source>
</evidence>
<dbReference type="InterPro" id="IPR021851">
    <property type="entry name" value="DUF3455"/>
</dbReference>
<dbReference type="eggNOG" id="ENOG502S85Z">
    <property type="taxonomic scope" value="Eukaryota"/>
</dbReference>
<dbReference type="PANTHER" id="PTHR35567:SF1">
    <property type="entry name" value="CONSERVED FUNGAL PROTEIN (AFU_ORTHOLOGUE AFUA_1G14230)"/>
    <property type="match status" value="1"/>
</dbReference>
<dbReference type="AlphaFoldDB" id="S7ZRR4"/>
<evidence type="ECO:0000313" key="3">
    <source>
        <dbReference type="Proteomes" id="UP000019376"/>
    </source>
</evidence>
<dbReference type="PhylomeDB" id="S7ZRR4"/>
<dbReference type="Pfam" id="PF11937">
    <property type="entry name" value="DUF3455"/>
    <property type="match status" value="1"/>
</dbReference>
<accession>S7ZRR4</accession>
<evidence type="ECO:0008006" key="4">
    <source>
        <dbReference type="Google" id="ProtNLM"/>
    </source>
</evidence>
<dbReference type="HOGENOM" id="CLU_067863_0_1_1"/>
<proteinExistence type="predicted"/>
<dbReference type="OrthoDB" id="1859733at2759"/>
<dbReference type="Proteomes" id="UP000019376">
    <property type="component" value="Unassembled WGS sequence"/>
</dbReference>
<organism evidence="2 3">
    <name type="scientific">Penicillium oxalicum (strain 114-2 / CGMCC 5302)</name>
    <name type="common">Penicillium decumbens</name>
    <dbReference type="NCBI Taxonomy" id="933388"/>
    <lineage>
        <taxon>Eukaryota</taxon>
        <taxon>Fungi</taxon>
        <taxon>Dikarya</taxon>
        <taxon>Ascomycota</taxon>
        <taxon>Pezizomycotina</taxon>
        <taxon>Eurotiomycetes</taxon>
        <taxon>Eurotiomycetidae</taxon>
        <taxon>Eurotiales</taxon>
        <taxon>Aspergillaceae</taxon>
        <taxon>Penicillium</taxon>
    </lineage>
</organism>
<feature type="chain" id="PRO_5004559997" description="Malate dehydrogenase" evidence="1">
    <location>
        <begin position="22"/>
        <end position="256"/>
    </location>
</feature>
<keyword evidence="3" id="KW-1185">Reference proteome</keyword>
<protein>
    <recommendedName>
        <fullName evidence="4">Malate dehydrogenase</fullName>
    </recommendedName>
</protein>
<evidence type="ECO:0000256" key="1">
    <source>
        <dbReference type="SAM" id="SignalP"/>
    </source>
</evidence>
<keyword evidence="1" id="KW-0732">Signal</keyword>